<keyword evidence="6" id="KW-0297">G-protein coupled receptor</keyword>
<dbReference type="Pfam" id="PF00001">
    <property type="entry name" value="7tm_1"/>
    <property type="match status" value="1"/>
</dbReference>
<keyword evidence="4 7" id="KW-1133">Transmembrane helix</keyword>
<feature type="transmembrane region" description="Helical" evidence="7">
    <location>
        <begin position="214"/>
        <end position="234"/>
    </location>
</feature>
<evidence type="ECO:0000313" key="10">
    <source>
        <dbReference type="Proteomes" id="UP000594262"/>
    </source>
</evidence>
<organism evidence="9 10">
    <name type="scientific">Clytia hemisphaerica</name>
    <dbReference type="NCBI Taxonomy" id="252671"/>
    <lineage>
        <taxon>Eukaryota</taxon>
        <taxon>Metazoa</taxon>
        <taxon>Cnidaria</taxon>
        <taxon>Hydrozoa</taxon>
        <taxon>Hydroidolina</taxon>
        <taxon>Leptothecata</taxon>
        <taxon>Obeliida</taxon>
        <taxon>Clytiidae</taxon>
        <taxon>Clytia</taxon>
    </lineage>
</organism>
<proteinExistence type="inferred from homology"/>
<evidence type="ECO:0000256" key="4">
    <source>
        <dbReference type="ARBA" id="ARBA00022989"/>
    </source>
</evidence>
<dbReference type="PANTHER" id="PTHR22750">
    <property type="entry name" value="G-PROTEIN COUPLED RECEPTOR"/>
    <property type="match status" value="1"/>
</dbReference>
<reference evidence="9" key="1">
    <citation type="submission" date="2021-01" db="UniProtKB">
        <authorList>
            <consortium name="EnsemblMetazoa"/>
        </authorList>
    </citation>
    <scope>IDENTIFICATION</scope>
</reference>
<protein>
    <recommendedName>
        <fullName evidence="8">G-protein coupled receptors family 1 profile domain-containing protein</fullName>
    </recommendedName>
</protein>
<keyword evidence="3 6" id="KW-0812">Transmembrane</keyword>
<dbReference type="Proteomes" id="UP000594262">
    <property type="component" value="Unplaced"/>
</dbReference>
<dbReference type="InterPro" id="IPR017452">
    <property type="entry name" value="GPCR_Rhodpsn_7TM"/>
</dbReference>
<feature type="domain" description="G-protein coupled receptors family 1 profile" evidence="8">
    <location>
        <begin position="68"/>
        <end position="277"/>
    </location>
</feature>
<dbReference type="InterPro" id="IPR000276">
    <property type="entry name" value="GPCR_Rhodpsn"/>
</dbReference>
<keyword evidence="5 7" id="KW-0472">Membrane</keyword>
<dbReference type="GO" id="GO:0005886">
    <property type="term" value="C:plasma membrane"/>
    <property type="evidence" value="ECO:0007669"/>
    <property type="project" value="UniProtKB-SubCell"/>
</dbReference>
<dbReference type="PROSITE" id="PS00237">
    <property type="entry name" value="G_PROTEIN_RECEP_F1_1"/>
    <property type="match status" value="1"/>
</dbReference>
<evidence type="ECO:0000256" key="7">
    <source>
        <dbReference type="SAM" id="Phobius"/>
    </source>
</evidence>
<dbReference type="CDD" id="cd00637">
    <property type="entry name" value="7tm_classA_rhodopsin-like"/>
    <property type="match status" value="1"/>
</dbReference>
<keyword evidence="2" id="KW-1003">Cell membrane</keyword>
<evidence type="ECO:0000259" key="8">
    <source>
        <dbReference type="PROSITE" id="PS50262"/>
    </source>
</evidence>
<dbReference type="OrthoDB" id="6076970at2759"/>
<feature type="transmembrane region" description="Helical" evidence="7">
    <location>
        <begin position="91"/>
        <end position="110"/>
    </location>
</feature>
<evidence type="ECO:0000313" key="9">
    <source>
        <dbReference type="EnsemblMetazoa" id="CLYHEMP014373.1"/>
    </source>
</evidence>
<keyword evidence="6" id="KW-0807">Transducer</keyword>
<keyword evidence="10" id="KW-1185">Reference proteome</keyword>
<sequence>SQTRALNIQSFLFQLKAIVAFIRRKKTHLLPTAHRPPPTAQMSSFNTTYSNLLYTTISPIIGTLVVILNSIEYFCIRRIEKLERSQSTNILYIKSLCISDILAGVFMIILKSMNPFMDNQLKGNKAAEEIYLILRLVFIRFSLFSSIFNLTAMTLDRYTSIFWAIQRRNQRKSFVYKIILGTWVFSLMAVLIIYCIHRWGIEPGNSLMSLVFPISSYPVTLIYLFCYTKIYLWIRNRSRTNVSVVSKEQPIEGQKEARDQGNRNNKQEVTTFDNVLM</sequence>
<evidence type="ECO:0000256" key="2">
    <source>
        <dbReference type="ARBA" id="ARBA00022475"/>
    </source>
</evidence>
<feature type="transmembrane region" description="Helical" evidence="7">
    <location>
        <begin position="130"/>
        <end position="153"/>
    </location>
</feature>
<keyword evidence="6" id="KW-0675">Receptor</keyword>
<dbReference type="SUPFAM" id="SSF81321">
    <property type="entry name" value="Family A G protein-coupled receptor-like"/>
    <property type="match status" value="1"/>
</dbReference>
<dbReference type="EnsemblMetazoa" id="CLYHEMT014373.1">
    <property type="protein sequence ID" value="CLYHEMP014373.1"/>
    <property type="gene ID" value="CLYHEMG014373"/>
</dbReference>
<dbReference type="Gene3D" id="1.20.1070.10">
    <property type="entry name" value="Rhodopsin 7-helix transmembrane proteins"/>
    <property type="match status" value="1"/>
</dbReference>
<accession>A0A7M6DKV5</accession>
<dbReference type="PRINTS" id="PR00237">
    <property type="entry name" value="GPCRRHODOPSN"/>
</dbReference>
<dbReference type="AlphaFoldDB" id="A0A7M6DKV5"/>
<evidence type="ECO:0000256" key="6">
    <source>
        <dbReference type="RuleBase" id="RU000688"/>
    </source>
</evidence>
<comment type="subcellular location">
    <subcellularLocation>
        <location evidence="1">Cell membrane</location>
        <topology evidence="1">Multi-pass membrane protein</topology>
    </subcellularLocation>
</comment>
<dbReference type="PROSITE" id="PS50262">
    <property type="entry name" value="G_PROTEIN_RECEP_F1_2"/>
    <property type="match status" value="1"/>
</dbReference>
<comment type="similarity">
    <text evidence="6">Belongs to the G-protein coupled receptor 1 family.</text>
</comment>
<evidence type="ECO:0000256" key="1">
    <source>
        <dbReference type="ARBA" id="ARBA00004651"/>
    </source>
</evidence>
<evidence type="ECO:0000256" key="5">
    <source>
        <dbReference type="ARBA" id="ARBA00023136"/>
    </source>
</evidence>
<feature type="transmembrane region" description="Helical" evidence="7">
    <location>
        <begin position="174"/>
        <end position="194"/>
    </location>
</feature>
<dbReference type="GO" id="GO:0004930">
    <property type="term" value="F:G protein-coupled receptor activity"/>
    <property type="evidence" value="ECO:0007669"/>
    <property type="project" value="UniProtKB-KW"/>
</dbReference>
<name>A0A7M6DKV5_9CNID</name>
<evidence type="ECO:0000256" key="3">
    <source>
        <dbReference type="ARBA" id="ARBA00022692"/>
    </source>
</evidence>
<feature type="transmembrane region" description="Helical" evidence="7">
    <location>
        <begin position="52"/>
        <end position="71"/>
    </location>
</feature>